<evidence type="ECO:0000256" key="15">
    <source>
        <dbReference type="ARBA" id="ARBA00037219"/>
    </source>
</evidence>
<keyword evidence="14 17" id="KW-0472">Membrane</keyword>
<feature type="domain" description="HAMP" evidence="19">
    <location>
        <begin position="142"/>
        <end position="194"/>
    </location>
</feature>
<keyword evidence="4" id="KW-1003">Cell membrane</keyword>
<dbReference type="Gene3D" id="3.30.565.10">
    <property type="entry name" value="Histidine kinase-like ATPase, C-terminal domain"/>
    <property type="match status" value="1"/>
</dbReference>
<dbReference type="EMBL" id="AP018586">
    <property type="protein sequence ID" value="BBD91720.1"/>
    <property type="molecule type" value="Genomic_DNA"/>
</dbReference>
<dbReference type="SUPFAM" id="SSF158472">
    <property type="entry name" value="HAMP domain-like"/>
    <property type="match status" value="1"/>
</dbReference>
<dbReference type="PANTHER" id="PTHR45528">
    <property type="entry name" value="SENSOR HISTIDINE KINASE CPXA"/>
    <property type="match status" value="1"/>
</dbReference>
<keyword evidence="5" id="KW-0597">Phosphoprotein</keyword>
<dbReference type="CDD" id="cd06225">
    <property type="entry name" value="HAMP"/>
    <property type="match status" value="1"/>
</dbReference>
<keyword evidence="7 17" id="KW-0812">Transmembrane</keyword>
<dbReference type="InterPro" id="IPR036890">
    <property type="entry name" value="HATPase_C_sf"/>
</dbReference>
<dbReference type="GO" id="GO:0016301">
    <property type="term" value="F:kinase activity"/>
    <property type="evidence" value="ECO:0007669"/>
    <property type="project" value="UniProtKB-KW"/>
</dbReference>
<evidence type="ECO:0000256" key="13">
    <source>
        <dbReference type="ARBA" id="ARBA00023026"/>
    </source>
</evidence>
<dbReference type="InterPro" id="IPR050398">
    <property type="entry name" value="HssS/ArlS-like"/>
</dbReference>
<keyword evidence="11 17" id="KW-1133">Transmembrane helix</keyword>
<dbReference type="InterPro" id="IPR003661">
    <property type="entry name" value="HisK_dim/P_dom"/>
</dbReference>
<feature type="transmembrane region" description="Helical" evidence="17">
    <location>
        <begin position="120"/>
        <end position="145"/>
    </location>
</feature>
<evidence type="ECO:0000313" key="21">
    <source>
        <dbReference type="Proteomes" id="UP000274772"/>
    </source>
</evidence>
<keyword evidence="6" id="KW-0808">Transferase</keyword>
<sequence length="407" mass="46840">MHTLKQAREYETTQNSKQLTSYFKHLGDMNYQILTVDAHQSKHFYGEAFRKDSLSNHAIQSVLNGKDYHGIKNKPFELFVTGFFDNETDNTVGVRFHTQHGPLAVFMRPDIGETFSEFRIFLAVLLSLLLVISISLVIASTYSIIKPVSALKNATNRLMHGDFQTPIKQTRQDEIGTLQLIFDHMRQSLGQVDQMRQHFVQNVSHEIKTPLTHMQRLLTQLQFSKNKEERTSYINELFSITSQVSELTKELLLLSELDNAAHLTFNDHIHLNALIKDIVRHEHYRSENKDLVIMTELEDVYFLGNDRLIHQAFSNLIINAIKYSPQQGMIQMRLFKEASNIIFTIENEGTISNQDKAHIFERFYKTSTDNTSNGLGLAITQSIIELHGGHIFLHSNDSTIFSIQLNM</sequence>
<evidence type="ECO:0000256" key="12">
    <source>
        <dbReference type="ARBA" id="ARBA00023012"/>
    </source>
</evidence>
<evidence type="ECO:0000256" key="17">
    <source>
        <dbReference type="SAM" id="Phobius"/>
    </source>
</evidence>
<evidence type="ECO:0000256" key="2">
    <source>
        <dbReference type="ARBA" id="ARBA00004651"/>
    </source>
</evidence>
<evidence type="ECO:0000256" key="7">
    <source>
        <dbReference type="ARBA" id="ARBA00022692"/>
    </source>
</evidence>
<keyword evidence="13" id="KW-0843">Virulence</keyword>
<dbReference type="SUPFAM" id="SSF55874">
    <property type="entry name" value="ATPase domain of HSP90 chaperone/DNA topoisomerase II/histidine kinase"/>
    <property type="match status" value="1"/>
</dbReference>
<evidence type="ECO:0000256" key="1">
    <source>
        <dbReference type="ARBA" id="ARBA00000085"/>
    </source>
</evidence>
<dbReference type="Proteomes" id="UP000274772">
    <property type="component" value="Chromosome"/>
</dbReference>
<evidence type="ECO:0000256" key="4">
    <source>
        <dbReference type="ARBA" id="ARBA00022475"/>
    </source>
</evidence>
<name>A0ABM7FR87_9STAP</name>
<evidence type="ECO:0000256" key="5">
    <source>
        <dbReference type="ARBA" id="ARBA00022553"/>
    </source>
</evidence>
<reference evidence="20 21" key="1">
    <citation type="submission" date="2018-05" db="EMBL/GenBank/DDBJ databases">
        <title>Complete genome sequencing of three human clinical isolates of Staphylococcus caprae reveals virulence factors similar to those of S. epidermidis and S. capitis.</title>
        <authorList>
            <person name="Watanabe S."/>
            <person name="Cui L."/>
        </authorList>
    </citation>
    <scope>NUCLEOTIDE SEQUENCE [LARGE SCALE GENOMIC DNA]</scope>
    <source>
        <strain evidence="20 21">JMUB590</strain>
    </source>
</reference>
<proteinExistence type="predicted"/>
<dbReference type="EC" id="2.7.13.3" evidence="3"/>
<dbReference type="Gene3D" id="1.10.287.130">
    <property type="match status" value="1"/>
</dbReference>
<dbReference type="CDD" id="cd00082">
    <property type="entry name" value="HisKA"/>
    <property type="match status" value="1"/>
</dbReference>
<evidence type="ECO:0000256" key="3">
    <source>
        <dbReference type="ARBA" id="ARBA00012438"/>
    </source>
</evidence>
<dbReference type="InterPro" id="IPR003660">
    <property type="entry name" value="HAMP_dom"/>
</dbReference>
<evidence type="ECO:0000256" key="6">
    <source>
        <dbReference type="ARBA" id="ARBA00022679"/>
    </source>
</evidence>
<dbReference type="InterPro" id="IPR003594">
    <property type="entry name" value="HATPase_dom"/>
</dbReference>
<dbReference type="Pfam" id="PF02518">
    <property type="entry name" value="HATPase_c"/>
    <property type="match status" value="1"/>
</dbReference>
<dbReference type="PRINTS" id="PR00344">
    <property type="entry name" value="BCTRLSENSOR"/>
</dbReference>
<keyword evidence="12" id="KW-0902">Two-component regulatory system</keyword>
<feature type="domain" description="Histidine kinase" evidence="18">
    <location>
        <begin position="202"/>
        <end position="407"/>
    </location>
</feature>
<organism evidence="20 21">
    <name type="scientific">Staphylococcus caprae</name>
    <dbReference type="NCBI Taxonomy" id="29380"/>
    <lineage>
        <taxon>Bacteria</taxon>
        <taxon>Bacillati</taxon>
        <taxon>Bacillota</taxon>
        <taxon>Bacilli</taxon>
        <taxon>Bacillales</taxon>
        <taxon>Staphylococcaceae</taxon>
        <taxon>Staphylococcus</taxon>
    </lineage>
</organism>
<dbReference type="SMART" id="SM00304">
    <property type="entry name" value="HAMP"/>
    <property type="match status" value="1"/>
</dbReference>
<gene>
    <name evidence="20" type="ORF">JMUB590_0610</name>
</gene>
<evidence type="ECO:0000256" key="11">
    <source>
        <dbReference type="ARBA" id="ARBA00022989"/>
    </source>
</evidence>
<dbReference type="PROSITE" id="PS50109">
    <property type="entry name" value="HIS_KIN"/>
    <property type="match status" value="1"/>
</dbReference>
<dbReference type="SMART" id="SM00387">
    <property type="entry name" value="HATPase_c"/>
    <property type="match status" value="1"/>
</dbReference>
<evidence type="ECO:0000256" key="16">
    <source>
        <dbReference type="ARBA" id="ARBA00040841"/>
    </source>
</evidence>
<evidence type="ECO:0000256" key="9">
    <source>
        <dbReference type="ARBA" id="ARBA00022777"/>
    </source>
</evidence>
<dbReference type="PROSITE" id="PS50885">
    <property type="entry name" value="HAMP"/>
    <property type="match status" value="1"/>
</dbReference>
<comment type="catalytic activity">
    <reaction evidence="1">
        <text>ATP + protein L-histidine = ADP + protein N-phospho-L-histidine.</text>
        <dbReference type="EC" id="2.7.13.3"/>
    </reaction>
</comment>
<comment type="function">
    <text evidence="15">Member of the two-component regulatory system HssS/HssR involved in intracellular heme homeostasis and tempering of staphylococcal virulence. HssS functions as a heme sensor histidine kinase which is autophosphorylated at a histidine residue and transfers its phosphate group to an aspartate residue of HssR. HssR/HssS activates the expression of hrtAB, an efflux pump, in response to extracellular heme, hemin, hemoglobin or blood.</text>
</comment>
<evidence type="ECO:0000259" key="19">
    <source>
        <dbReference type="PROSITE" id="PS50885"/>
    </source>
</evidence>
<protein>
    <recommendedName>
        <fullName evidence="16">Heme sensor protein HssS</fullName>
        <ecNumber evidence="3">2.7.13.3</ecNumber>
    </recommendedName>
</protein>
<dbReference type="Pfam" id="PF00512">
    <property type="entry name" value="HisKA"/>
    <property type="match status" value="1"/>
</dbReference>
<keyword evidence="9 20" id="KW-0418">Kinase</keyword>
<evidence type="ECO:0000313" key="20">
    <source>
        <dbReference type="EMBL" id="BBD91720.1"/>
    </source>
</evidence>
<evidence type="ECO:0000259" key="18">
    <source>
        <dbReference type="PROSITE" id="PS50109"/>
    </source>
</evidence>
<dbReference type="SUPFAM" id="SSF47384">
    <property type="entry name" value="Homodimeric domain of signal transducing histidine kinase"/>
    <property type="match status" value="1"/>
</dbReference>
<dbReference type="PANTHER" id="PTHR45528:SF11">
    <property type="entry name" value="HISTIDINE KINASE"/>
    <property type="match status" value="1"/>
</dbReference>
<evidence type="ECO:0000256" key="14">
    <source>
        <dbReference type="ARBA" id="ARBA00023136"/>
    </source>
</evidence>
<accession>A0ABM7FR87</accession>
<evidence type="ECO:0000256" key="8">
    <source>
        <dbReference type="ARBA" id="ARBA00022741"/>
    </source>
</evidence>
<keyword evidence="21" id="KW-1185">Reference proteome</keyword>
<dbReference type="CDD" id="cd00075">
    <property type="entry name" value="HATPase"/>
    <property type="match status" value="1"/>
</dbReference>
<keyword evidence="10" id="KW-0067">ATP-binding</keyword>
<dbReference type="Gene3D" id="6.10.340.10">
    <property type="match status" value="1"/>
</dbReference>
<dbReference type="InterPro" id="IPR004358">
    <property type="entry name" value="Sig_transdc_His_kin-like_C"/>
</dbReference>
<dbReference type="SMART" id="SM00388">
    <property type="entry name" value="HisKA"/>
    <property type="match status" value="1"/>
</dbReference>
<dbReference type="Pfam" id="PF00672">
    <property type="entry name" value="HAMP"/>
    <property type="match status" value="1"/>
</dbReference>
<keyword evidence="8" id="KW-0547">Nucleotide-binding</keyword>
<comment type="subcellular location">
    <subcellularLocation>
        <location evidence="2">Cell membrane</location>
        <topology evidence="2">Multi-pass membrane protein</topology>
    </subcellularLocation>
</comment>
<evidence type="ECO:0000256" key="10">
    <source>
        <dbReference type="ARBA" id="ARBA00022840"/>
    </source>
</evidence>
<dbReference type="InterPro" id="IPR005467">
    <property type="entry name" value="His_kinase_dom"/>
</dbReference>
<dbReference type="InterPro" id="IPR036097">
    <property type="entry name" value="HisK_dim/P_sf"/>
</dbReference>